<dbReference type="AlphaFoldDB" id="A0AAP0QDN9"/>
<dbReference type="Proteomes" id="UP001428341">
    <property type="component" value="Unassembled WGS sequence"/>
</dbReference>
<evidence type="ECO:0000256" key="1">
    <source>
        <dbReference type="SAM" id="MobiDB-lite"/>
    </source>
</evidence>
<keyword evidence="3" id="KW-1185">Reference proteome</keyword>
<dbReference type="EMBL" id="JBCGBO010000007">
    <property type="protein sequence ID" value="KAK9187652.1"/>
    <property type="molecule type" value="Genomic_DNA"/>
</dbReference>
<evidence type="ECO:0000313" key="2">
    <source>
        <dbReference type="EMBL" id="KAK9187652.1"/>
    </source>
</evidence>
<comment type="caution">
    <text evidence="2">The sequence shown here is derived from an EMBL/GenBank/DDBJ whole genome shotgun (WGS) entry which is preliminary data.</text>
</comment>
<feature type="region of interest" description="Disordered" evidence="1">
    <location>
        <begin position="1"/>
        <end position="25"/>
    </location>
</feature>
<organism evidence="2 3">
    <name type="scientific">Citrus x changshan-huyou</name>
    <dbReference type="NCBI Taxonomy" id="2935761"/>
    <lineage>
        <taxon>Eukaryota</taxon>
        <taxon>Viridiplantae</taxon>
        <taxon>Streptophyta</taxon>
        <taxon>Embryophyta</taxon>
        <taxon>Tracheophyta</taxon>
        <taxon>Spermatophyta</taxon>
        <taxon>Magnoliopsida</taxon>
        <taxon>eudicotyledons</taxon>
        <taxon>Gunneridae</taxon>
        <taxon>Pentapetalae</taxon>
        <taxon>rosids</taxon>
        <taxon>malvids</taxon>
        <taxon>Sapindales</taxon>
        <taxon>Rutaceae</taxon>
        <taxon>Aurantioideae</taxon>
        <taxon>Citrus</taxon>
    </lineage>
</organism>
<sequence>MDLTTAHLEKSKVSKRKRGPTKMKNIAMDGDDKIEVKFNENGQPIEEGSATLSSFLGSLVREIVPYTISYWRKVPLKMRNILWNCVQLRYKLDNEWQKAYILNEMGGL</sequence>
<proteinExistence type="predicted"/>
<protein>
    <submittedName>
        <fullName evidence="2">Uncharacterized protein</fullName>
    </submittedName>
</protein>
<reference evidence="2 3" key="1">
    <citation type="submission" date="2024-05" db="EMBL/GenBank/DDBJ databases">
        <title>Haplotype-resolved chromosome-level genome assembly of Huyou (Citrus changshanensis).</title>
        <authorList>
            <person name="Miao C."/>
            <person name="Chen W."/>
            <person name="Wu Y."/>
            <person name="Wang L."/>
            <person name="Zhao S."/>
            <person name="Grierson D."/>
            <person name="Xu C."/>
            <person name="Chen K."/>
        </authorList>
    </citation>
    <scope>NUCLEOTIDE SEQUENCE [LARGE SCALE GENOMIC DNA]</scope>
    <source>
        <strain evidence="2">01-14</strain>
        <tissue evidence="2">Leaf</tissue>
    </source>
</reference>
<name>A0AAP0QDN9_9ROSI</name>
<gene>
    <name evidence="2" type="ORF">WN944_019050</name>
</gene>
<evidence type="ECO:0000313" key="3">
    <source>
        <dbReference type="Proteomes" id="UP001428341"/>
    </source>
</evidence>
<accession>A0AAP0QDN9</accession>